<evidence type="ECO:0000313" key="1">
    <source>
        <dbReference type="EMBL" id="MED6246408.1"/>
    </source>
</evidence>
<name>A0ABU7B7P7_9TELE</name>
<evidence type="ECO:0000313" key="2">
    <source>
        <dbReference type="Proteomes" id="UP001345963"/>
    </source>
</evidence>
<gene>
    <name evidence="1" type="ORF">ATANTOWER_017427</name>
</gene>
<comment type="caution">
    <text evidence="1">The sequence shown here is derived from an EMBL/GenBank/DDBJ whole genome shotgun (WGS) entry which is preliminary data.</text>
</comment>
<dbReference type="Proteomes" id="UP001345963">
    <property type="component" value="Unassembled WGS sequence"/>
</dbReference>
<dbReference type="EMBL" id="JAHUTI010042941">
    <property type="protein sequence ID" value="MED6246408.1"/>
    <property type="molecule type" value="Genomic_DNA"/>
</dbReference>
<proteinExistence type="predicted"/>
<protein>
    <submittedName>
        <fullName evidence="1">Uncharacterized protein</fullName>
    </submittedName>
</protein>
<accession>A0ABU7B7P7</accession>
<sequence length="105" mass="11897">MSILCLMIPHKWFRKADCFPDFSYQYSDDRDYTGCTIPSSPSQHLDSPTCQSALRRTCGHIESDIPDQTPPRLNTHIAASPQSSFPRSCTISYQTLLKSTHLTVF</sequence>
<reference evidence="1 2" key="1">
    <citation type="submission" date="2021-07" db="EMBL/GenBank/DDBJ databases">
        <authorList>
            <person name="Palmer J.M."/>
        </authorList>
    </citation>
    <scope>NUCLEOTIDE SEQUENCE [LARGE SCALE GENOMIC DNA]</scope>
    <source>
        <strain evidence="1 2">AT_MEX2019</strain>
        <tissue evidence="1">Muscle</tissue>
    </source>
</reference>
<keyword evidence="2" id="KW-1185">Reference proteome</keyword>
<organism evidence="1 2">
    <name type="scientific">Ataeniobius toweri</name>
    <dbReference type="NCBI Taxonomy" id="208326"/>
    <lineage>
        <taxon>Eukaryota</taxon>
        <taxon>Metazoa</taxon>
        <taxon>Chordata</taxon>
        <taxon>Craniata</taxon>
        <taxon>Vertebrata</taxon>
        <taxon>Euteleostomi</taxon>
        <taxon>Actinopterygii</taxon>
        <taxon>Neopterygii</taxon>
        <taxon>Teleostei</taxon>
        <taxon>Neoteleostei</taxon>
        <taxon>Acanthomorphata</taxon>
        <taxon>Ovalentaria</taxon>
        <taxon>Atherinomorphae</taxon>
        <taxon>Cyprinodontiformes</taxon>
        <taxon>Goodeidae</taxon>
        <taxon>Ataeniobius</taxon>
    </lineage>
</organism>